<accession>A0ABW2H793</accession>
<proteinExistence type="predicted"/>
<dbReference type="Gene3D" id="2.130.10.10">
    <property type="entry name" value="YVTN repeat-like/Quinoprotein amine dehydrogenase"/>
    <property type="match status" value="1"/>
</dbReference>
<reference evidence="3" key="1">
    <citation type="journal article" date="2019" name="Int. J. Syst. Evol. Microbiol.">
        <title>The Global Catalogue of Microorganisms (GCM) 10K type strain sequencing project: providing services to taxonomists for standard genome sequencing and annotation.</title>
        <authorList>
            <consortium name="The Broad Institute Genomics Platform"/>
            <consortium name="The Broad Institute Genome Sequencing Center for Infectious Disease"/>
            <person name="Wu L."/>
            <person name="Ma J."/>
        </authorList>
    </citation>
    <scope>NUCLEOTIDE SEQUENCE [LARGE SCALE GENOMIC DNA]</scope>
    <source>
        <strain evidence="3">CGMCC 1.9106</strain>
    </source>
</reference>
<feature type="compositionally biased region" description="Low complexity" evidence="1">
    <location>
        <begin position="375"/>
        <end position="385"/>
    </location>
</feature>
<feature type="region of interest" description="Disordered" evidence="1">
    <location>
        <begin position="375"/>
        <end position="402"/>
    </location>
</feature>
<evidence type="ECO:0000313" key="3">
    <source>
        <dbReference type="Proteomes" id="UP001596392"/>
    </source>
</evidence>
<evidence type="ECO:0000313" key="2">
    <source>
        <dbReference type="EMBL" id="MFC7246178.1"/>
    </source>
</evidence>
<name>A0ABW2H793_9ACTN</name>
<dbReference type="Proteomes" id="UP001596392">
    <property type="component" value="Unassembled WGS sequence"/>
</dbReference>
<comment type="caution">
    <text evidence="2">The sequence shown here is derived from an EMBL/GenBank/DDBJ whole genome shotgun (WGS) entry which is preliminary data.</text>
</comment>
<keyword evidence="3" id="KW-1185">Reference proteome</keyword>
<dbReference type="EMBL" id="JBHTAC010000035">
    <property type="protein sequence ID" value="MFC7246178.1"/>
    <property type="molecule type" value="Genomic_DNA"/>
</dbReference>
<dbReference type="InterPro" id="IPR015943">
    <property type="entry name" value="WD40/YVTN_repeat-like_dom_sf"/>
</dbReference>
<dbReference type="SUPFAM" id="SSF101898">
    <property type="entry name" value="NHL repeat"/>
    <property type="match status" value="1"/>
</dbReference>
<feature type="compositionally biased region" description="Pro residues" evidence="1">
    <location>
        <begin position="386"/>
        <end position="397"/>
    </location>
</feature>
<sequence>MTPLPSLARFYRRHLRVSGTVSTLLLVAGLTTAALLPAPPAARPALDMTRASAWLESTAIGAVSLVSATAGRVVTVTAVPGAAGHRMSVQQDGPDPYVSDLDANTITRIDGARLAADPAVAYPAPVDLVTAGGDLYAVSMTAGSVTAVDPVTLTETGVPLGLPHPPLGAVLAGPDGILWAHMTLNGTLVGVRDGAVRTSAPSAFFAEQVALAEVDGTVVLANLAKGIVVALDERGVPAQRWAALPATGPTALVAARGADGVLPVVLPGRGELVLSRPGRAPADIVDLRAGSAARLGRPVLAGGVVYVPDDATGRVLRYAPGRGLLAPLWVTAGQASLRVIARDGLVWAHDADGPQAVVVDGDTVRSLLKYTVPSPSAVPSAAPPSAAAPPSPGPSPMPRRDPVLRLPITYRAVSITSFTQLQGQAAWVPAIRNRLLSGTWRLTKSGSISYTAQGMAANMQPVGGTFSVSGSRVGFRGTKTYRDSVANNSLTMSGTITAGPRPVMTVTFDSRTETVAIVNGQTFRTVVVSRYRATLRLTA</sequence>
<organism evidence="2 3">
    <name type="scientific">Catellatospora aurea</name>
    <dbReference type="NCBI Taxonomy" id="1337874"/>
    <lineage>
        <taxon>Bacteria</taxon>
        <taxon>Bacillati</taxon>
        <taxon>Actinomycetota</taxon>
        <taxon>Actinomycetes</taxon>
        <taxon>Micromonosporales</taxon>
        <taxon>Micromonosporaceae</taxon>
        <taxon>Catellatospora</taxon>
    </lineage>
</organism>
<evidence type="ECO:0000256" key="1">
    <source>
        <dbReference type="SAM" id="MobiDB-lite"/>
    </source>
</evidence>
<dbReference type="RefSeq" id="WP_376809032.1">
    <property type="nucleotide sequence ID" value="NZ_JBHTAC010000035.1"/>
</dbReference>
<gene>
    <name evidence="2" type="ORF">ACFQO7_27200</name>
</gene>
<protein>
    <submittedName>
        <fullName evidence="2">Uncharacterized protein</fullName>
    </submittedName>
</protein>